<keyword evidence="1" id="KW-0812">Transmembrane</keyword>
<feature type="transmembrane region" description="Helical" evidence="1">
    <location>
        <begin position="294"/>
        <end position="315"/>
    </location>
</feature>
<accession>A0A9N9WU31</accession>
<gene>
    <name evidence="2" type="ORF">CHIRRI_LOCUS8223</name>
</gene>
<dbReference type="EMBL" id="OU895878">
    <property type="protein sequence ID" value="CAG9805351.1"/>
    <property type="molecule type" value="Genomic_DNA"/>
</dbReference>
<protein>
    <submittedName>
        <fullName evidence="2">Uncharacterized protein</fullName>
    </submittedName>
</protein>
<feature type="transmembrane region" description="Helical" evidence="1">
    <location>
        <begin position="216"/>
        <end position="236"/>
    </location>
</feature>
<feature type="transmembrane region" description="Helical" evidence="1">
    <location>
        <begin position="321"/>
        <end position="342"/>
    </location>
</feature>
<dbReference type="OrthoDB" id="8024228at2759"/>
<keyword evidence="1" id="KW-1133">Transmembrane helix</keyword>
<dbReference type="Proteomes" id="UP001153620">
    <property type="component" value="Chromosome 2"/>
</dbReference>
<name>A0A9N9WU31_9DIPT</name>
<evidence type="ECO:0000313" key="3">
    <source>
        <dbReference type="Proteomes" id="UP001153620"/>
    </source>
</evidence>
<keyword evidence="3" id="KW-1185">Reference proteome</keyword>
<keyword evidence="1" id="KW-0472">Membrane</keyword>
<sequence>MNKKLLFTIFVILIYGALFFLYANISKRSYECGFGSPCIRFCSSDTNEYSDESLLKQFKESKSSNRMIRSNSLKVIRGAPACGKLKYWPPNMEVNSTDPPYKFDYYGDVQAFGDDYSVSRYCLEKDEDVFDGWKLMTCYQDYYLQKGFHVLTIFLSVTLLGFTLFLYCYKYRQIKHVLYSLFAVSLVMILLWITVLIVHTYLTFRNFKIQTSIPHEFSTYAIFVLSFSMFSAFVFIQDTIYHGGGVEYLFFIYIIIASIDIFLLIVTGVKMLITSRHLEHSEQARFDNEKKWYWIINKVTLMMLVTWLFESLLWFRSFNVYSETIGDFVNLLTATAIMLMLVGREKARILLFGKYREVYDVENDAD</sequence>
<reference evidence="2" key="1">
    <citation type="submission" date="2022-01" db="EMBL/GenBank/DDBJ databases">
        <authorList>
            <person name="King R."/>
        </authorList>
    </citation>
    <scope>NUCLEOTIDE SEQUENCE</scope>
</reference>
<feature type="transmembrane region" description="Helical" evidence="1">
    <location>
        <begin position="148"/>
        <end position="167"/>
    </location>
</feature>
<reference evidence="2" key="2">
    <citation type="submission" date="2022-10" db="EMBL/GenBank/DDBJ databases">
        <authorList>
            <consortium name="ENA_rothamsted_submissions"/>
            <consortium name="culmorum"/>
            <person name="King R."/>
        </authorList>
    </citation>
    <scope>NUCLEOTIDE SEQUENCE</scope>
</reference>
<organism evidence="2 3">
    <name type="scientific">Chironomus riparius</name>
    <dbReference type="NCBI Taxonomy" id="315576"/>
    <lineage>
        <taxon>Eukaryota</taxon>
        <taxon>Metazoa</taxon>
        <taxon>Ecdysozoa</taxon>
        <taxon>Arthropoda</taxon>
        <taxon>Hexapoda</taxon>
        <taxon>Insecta</taxon>
        <taxon>Pterygota</taxon>
        <taxon>Neoptera</taxon>
        <taxon>Endopterygota</taxon>
        <taxon>Diptera</taxon>
        <taxon>Nematocera</taxon>
        <taxon>Chironomoidea</taxon>
        <taxon>Chironomidae</taxon>
        <taxon>Chironominae</taxon>
        <taxon>Chironomus</taxon>
    </lineage>
</organism>
<feature type="transmembrane region" description="Helical" evidence="1">
    <location>
        <begin position="248"/>
        <end position="273"/>
    </location>
</feature>
<proteinExistence type="predicted"/>
<dbReference type="AlphaFoldDB" id="A0A9N9WU31"/>
<feature type="transmembrane region" description="Helical" evidence="1">
    <location>
        <begin position="179"/>
        <end position="204"/>
    </location>
</feature>
<feature type="transmembrane region" description="Helical" evidence="1">
    <location>
        <begin position="6"/>
        <end position="25"/>
    </location>
</feature>
<evidence type="ECO:0000256" key="1">
    <source>
        <dbReference type="SAM" id="Phobius"/>
    </source>
</evidence>
<evidence type="ECO:0000313" key="2">
    <source>
        <dbReference type="EMBL" id="CAG9805351.1"/>
    </source>
</evidence>